<dbReference type="InterPro" id="IPR012437">
    <property type="entry name" value="DUF1638"/>
</dbReference>
<protein>
    <submittedName>
        <fullName evidence="2">DUF1638 domain-containing protein</fullName>
    </submittedName>
</protein>
<dbReference type="RefSeq" id="WP_262655348.1">
    <property type="nucleotide sequence ID" value="NZ_JAOQKE010000018.1"/>
</dbReference>
<organism evidence="2 3">
    <name type="scientific">Muricoprocola aceti</name>
    <dbReference type="NCBI Taxonomy" id="2981772"/>
    <lineage>
        <taxon>Bacteria</taxon>
        <taxon>Bacillati</taxon>
        <taxon>Bacillota</taxon>
        <taxon>Clostridia</taxon>
        <taxon>Lachnospirales</taxon>
        <taxon>Lachnospiraceae</taxon>
        <taxon>Muricoprocola</taxon>
    </lineage>
</organism>
<comment type="caution">
    <text evidence="2">The sequence shown here is derived from an EMBL/GenBank/DDBJ whole genome shotgun (WGS) entry which is preliminary data.</text>
</comment>
<accession>A0ABT2SNJ4</accession>
<dbReference type="EMBL" id="JAOQKE010000018">
    <property type="protein sequence ID" value="MCU6726089.1"/>
    <property type="molecule type" value="Genomic_DNA"/>
</dbReference>
<keyword evidence="3" id="KW-1185">Reference proteome</keyword>
<proteinExistence type="predicted"/>
<feature type="domain" description="DUF1638" evidence="1">
    <location>
        <begin position="31"/>
        <end position="194"/>
    </location>
</feature>
<dbReference type="Pfam" id="PF07796">
    <property type="entry name" value="DUF1638"/>
    <property type="match status" value="1"/>
</dbReference>
<name>A0ABT2SNJ4_9FIRM</name>
<dbReference type="Proteomes" id="UP001652338">
    <property type="component" value="Unassembled WGS sequence"/>
</dbReference>
<sequence length="220" mass="24989">MSTVILSCTALLEYVQQAQKTCNTDFPIIELNRQYHIEPSKMKNHILQTLSSLSSDVDTILVAMGFCGGSWQDVSCSKTLVIPRVADCVALTLTTTEQYAPDLKEQGHMYLFGNGENGFSVHAIYESLLKEYDKEMADIVFNMYFEHYHHLDIIDNGLYDCYDLDFVERAQADADRIHAELDFVPGSNILLEKLVSGKWDEQFFVASPNTRITQGKFFDC</sequence>
<gene>
    <name evidence="2" type="ORF">OCV47_12190</name>
</gene>
<evidence type="ECO:0000313" key="3">
    <source>
        <dbReference type="Proteomes" id="UP001652338"/>
    </source>
</evidence>
<evidence type="ECO:0000313" key="2">
    <source>
        <dbReference type="EMBL" id="MCU6726089.1"/>
    </source>
</evidence>
<reference evidence="2 3" key="1">
    <citation type="journal article" date="2021" name="ISME Commun">
        <title>Automated analysis of genomic sequences facilitates high-throughput and comprehensive description of bacteria.</title>
        <authorList>
            <person name="Hitch T.C.A."/>
        </authorList>
    </citation>
    <scope>NUCLEOTIDE SEQUENCE [LARGE SCALE GENOMIC DNA]</scope>
    <source>
        <strain evidence="2 3">Sanger_29</strain>
    </source>
</reference>
<evidence type="ECO:0000259" key="1">
    <source>
        <dbReference type="Pfam" id="PF07796"/>
    </source>
</evidence>